<evidence type="ECO:0000256" key="1">
    <source>
        <dbReference type="SAM" id="MobiDB-lite"/>
    </source>
</evidence>
<keyword evidence="3" id="KW-1185">Reference proteome</keyword>
<feature type="compositionally biased region" description="Low complexity" evidence="1">
    <location>
        <begin position="332"/>
        <end position="354"/>
    </location>
</feature>
<gene>
    <name evidence="2" type="ORF">NLU13_9449</name>
</gene>
<protein>
    <submittedName>
        <fullName evidence="2">Uncharacterized protein</fullName>
    </submittedName>
</protein>
<comment type="caution">
    <text evidence="2">The sequence shown here is derived from an EMBL/GenBank/DDBJ whole genome shotgun (WGS) entry which is preliminary data.</text>
</comment>
<organism evidence="2 3">
    <name type="scientific">Sarocladium strictum</name>
    <name type="common">Black bundle disease fungus</name>
    <name type="synonym">Acremonium strictum</name>
    <dbReference type="NCBI Taxonomy" id="5046"/>
    <lineage>
        <taxon>Eukaryota</taxon>
        <taxon>Fungi</taxon>
        <taxon>Dikarya</taxon>
        <taxon>Ascomycota</taxon>
        <taxon>Pezizomycotina</taxon>
        <taxon>Sordariomycetes</taxon>
        <taxon>Hypocreomycetidae</taxon>
        <taxon>Hypocreales</taxon>
        <taxon>Sarocladiaceae</taxon>
        <taxon>Sarocladium</taxon>
    </lineage>
</organism>
<feature type="region of interest" description="Disordered" evidence="1">
    <location>
        <begin position="325"/>
        <end position="354"/>
    </location>
</feature>
<dbReference type="AlphaFoldDB" id="A0AA39L472"/>
<dbReference type="Proteomes" id="UP001175261">
    <property type="component" value="Unassembled WGS sequence"/>
</dbReference>
<evidence type="ECO:0000313" key="3">
    <source>
        <dbReference type="Proteomes" id="UP001175261"/>
    </source>
</evidence>
<proteinExistence type="predicted"/>
<sequence>MGGKTWSFEEERFFWREIVPLSPKGANPLDRTLDWDMCARRMQHAMGPQARRKYTKLMLFEHYFQNVSTGHMSPHALAFVNEHKRQLAAELQPPKEKTEEPTKKNDAVIQNIETTVKVPKALVAADVGDVTTAWGLPSARDNRQLPRLDIPAYQPHHANLSPTGSTPGSYDSSPITEFPTFWPCPPQLMLQSHAHIHGYPPPSTFPMYGLGRAPIAPMSNTESSPTSQIGPVPSTPPLLGFNVSQVPHTNRRKIGDTMPSNVYPSVPKRRLIAPRAHPLDTLATAASLDYAAGSFHNSMDHTANISAAMAATNTACYGPSFDTSSGAGGTGSVVAISQPQDQIQDGGSQGDSPN</sequence>
<name>A0AA39L472_SARSR</name>
<evidence type="ECO:0000313" key="2">
    <source>
        <dbReference type="EMBL" id="KAK0383538.1"/>
    </source>
</evidence>
<dbReference type="EMBL" id="JAPDFR010000009">
    <property type="protein sequence ID" value="KAK0383538.1"/>
    <property type="molecule type" value="Genomic_DNA"/>
</dbReference>
<accession>A0AA39L472</accession>
<reference evidence="2" key="1">
    <citation type="submission" date="2022-10" db="EMBL/GenBank/DDBJ databases">
        <title>Determination and structural analysis of whole genome sequence of Sarocladium strictum F4-1.</title>
        <authorList>
            <person name="Hu L."/>
            <person name="Jiang Y."/>
        </authorList>
    </citation>
    <scope>NUCLEOTIDE SEQUENCE</scope>
    <source>
        <strain evidence="2">F4-1</strain>
    </source>
</reference>